<feature type="domain" description="Baseplate J-like C-terminal" evidence="1">
    <location>
        <begin position="247"/>
        <end position="327"/>
    </location>
</feature>
<gene>
    <name evidence="2" type="ORF">E4656_13815</name>
</gene>
<accession>A0A4Z0WEF0</accession>
<dbReference type="PANTHER" id="PTHR35862:SF1">
    <property type="entry name" value="FELS-2 PROPHAGE PROTEIN"/>
    <property type="match status" value="1"/>
</dbReference>
<name>A0A4Z0WEF0_9GAMM</name>
<evidence type="ECO:0000313" key="3">
    <source>
        <dbReference type="Proteomes" id="UP000297475"/>
    </source>
</evidence>
<dbReference type="OrthoDB" id="9793802at2"/>
<dbReference type="Proteomes" id="UP000297475">
    <property type="component" value="Unassembled WGS sequence"/>
</dbReference>
<keyword evidence="3" id="KW-1185">Reference proteome</keyword>
<dbReference type="PIRSF" id="PIRSF020481">
    <property type="entry name" value="BAP"/>
    <property type="match status" value="1"/>
</dbReference>
<reference evidence="2 3" key="1">
    <citation type="submission" date="2019-04" db="EMBL/GenBank/DDBJ databases">
        <title>Natronospirillum operosus gen. nov., sp. nov., a haloalkaliphilic satellite isolated from decaying biomass of laboratory culture of cyanobacterium Geitlerinema sp. and proposal of Natronospirillaceae fam. nov. and Saccharospirillaceae fam. nov.</title>
        <authorList>
            <person name="Kevbrin V."/>
            <person name="Boltyanskaya Y."/>
            <person name="Koziaeva V."/>
            <person name="Grouzdev D.S."/>
            <person name="Park M."/>
            <person name="Cho J."/>
        </authorList>
    </citation>
    <scope>NUCLEOTIDE SEQUENCE [LARGE SCALE GENOMIC DNA]</scope>
    <source>
        <strain evidence="2 3">G-116</strain>
    </source>
</reference>
<sequence>MSGETEFTTVDLSRLPAPQVIEELSVEAIFQEQLADYLAQDAGLSEPDPSDPAYKQLLTTSYREFLVRQRVNEAARGVMLAHAKESDLEQLGAFYDVERLMTDPGDPDANPPVAPSYESDEELLRRIQAAMHGFSIAGPERAYIFHGLSADGDVLDISADSPEFAYAELDPELQSQLPPNVIVLEVVHAAGLQDPLPGDVALRVLSRIGDGTASPGLVDAVESALTSEAIRPLTDRVRAQGADIVHYEIEAELFTYSGAGAEVALQEAISNTEAFVDEMKRLGRDIYRSAITAELHVPGVERVNLISPAADIVLSRSQAAHCLGVVVHDGVANG</sequence>
<comment type="caution">
    <text evidence="2">The sequence shown here is derived from an EMBL/GenBank/DDBJ whole genome shotgun (WGS) entry which is preliminary data.</text>
</comment>
<dbReference type="EMBL" id="SRMF01000005">
    <property type="protein sequence ID" value="TGG92541.1"/>
    <property type="molecule type" value="Genomic_DNA"/>
</dbReference>
<dbReference type="InterPro" id="IPR014507">
    <property type="entry name" value="Baseplate_assembly_J_pred"/>
</dbReference>
<protein>
    <submittedName>
        <fullName evidence="2">Baseplate assembly protein</fullName>
    </submittedName>
</protein>
<dbReference type="PANTHER" id="PTHR35862">
    <property type="entry name" value="FELS-2 PROPHAGE PROTEIN"/>
    <property type="match status" value="1"/>
</dbReference>
<dbReference type="InterPro" id="IPR052726">
    <property type="entry name" value="Phage_Baseplate_Hub"/>
</dbReference>
<evidence type="ECO:0000313" key="2">
    <source>
        <dbReference type="EMBL" id="TGG92541.1"/>
    </source>
</evidence>
<evidence type="ECO:0000259" key="1">
    <source>
        <dbReference type="Pfam" id="PF26079"/>
    </source>
</evidence>
<organism evidence="2 3">
    <name type="scientific">Natronospirillum operosum</name>
    <dbReference type="NCBI Taxonomy" id="2759953"/>
    <lineage>
        <taxon>Bacteria</taxon>
        <taxon>Pseudomonadati</taxon>
        <taxon>Pseudomonadota</taxon>
        <taxon>Gammaproteobacteria</taxon>
        <taxon>Oceanospirillales</taxon>
        <taxon>Natronospirillaceae</taxon>
        <taxon>Natronospirillum</taxon>
    </lineage>
</organism>
<dbReference type="Pfam" id="PF26079">
    <property type="entry name" value="Baseplate_J_C"/>
    <property type="match status" value="1"/>
</dbReference>
<proteinExistence type="predicted"/>
<dbReference type="RefSeq" id="WP_135483874.1">
    <property type="nucleotide sequence ID" value="NZ_SRMF01000005.1"/>
</dbReference>
<dbReference type="AlphaFoldDB" id="A0A4Z0WEF0"/>
<dbReference type="InterPro" id="IPR058530">
    <property type="entry name" value="Baseplate_J-like_C"/>
</dbReference>